<evidence type="ECO:0000313" key="2">
    <source>
        <dbReference type="EMBL" id="MDO7869559.1"/>
    </source>
</evidence>
<protein>
    <submittedName>
        <fullName evidence="2">Uncharacterized protein</fullName>
    </submittedName>
</protein>
<sequence length="76" mass="7988">MARFCRTPTWTTIAVEASVGVLFVVLAARNAVAESTKTESLLTFGLGVTGGLLIGTALGMTKHLLAVRQRTLVSRG</sequence>
<evidence type="ECO:0000256" key="1">
    <source>
        <dbReference type="SAM" id="Phobius"/>
    </source>
</evidence>
<accession>A0ABT9B418</accession>
<dbReference type="EMBL" id="JAUQTA010000002">
    <property type="protein sequence ID" value="MDO7869559.1"/>
    <property type="molecule type" value="Genomic_DNA"/>
</dbReference>
<dbReference type="RefSeq" id="WP_305028953.1">
    <property type="nucleotide sequence ID" value="NZ_JAUQTA010000002.1"/>
</dbReference>
<dbReference type="Proteomes" id="UP001233314">
    <property type="component" value="Unassembled WGS sequence"/>
</dbReference>
<organism evidence="2 3">
    <name type="scientific">Nocardioides jiangxiensis</name>
    <dbReference type="NCBI Taxonomy" id="3064524"/>
    <lineage>
        <taxon>Bacteria</taxon>
        <taxon>Bacillati</taxon>
        <taxon>Actinomycetota</taxon>
        <taxon>Actinomycetes</taxon>
        <taxon>Propionibacteriales</taxon>
        <taxon>Nocardioidaceae</taxon>
        <taxon>Nocardioides</taxon>
    </lineage>
</organism>
<keyword evidence="3" id="KW-1185">Reference proteome</keyword>
<keyword evidence="1" id="KW-0812">Transmembrane</keyword>
<evidence type="ECO:0000313" key="3">
    <source>
        <dbReference type="Proteomes" id="UP001233314"/>
    </source>
</evidence>
<proteinExistence type="predicted"/>
<gene>
    <name evidence="2" type="ORF">Q5722_14390</name>
</gene>
<reference evidence="2 3" key="1">
    <citation type="submission" date="2023-07" db="EMBL/GenBank/DDBJ databases">
        <title>Nocardioides sp. nov WY-20 isolated from soil.</title>
        <authorList>
            <person name="Liu B."/>
            <person name="Wan Y."/>
        </authorList>
    </citation>
    <scope>NUCLEOTIDE SEQUENCE [LARGE SCALE GENOMIC DNA]</scope>
    <source>
        <strain evidence="2 3">WY-20</strain>
    </source>
</reference>
<name>A0ABT9B418_9ACTN</name>
<keyword evidence="1" id="KW-1133">Transmembrane helix</keyword>
<comment type="caution">
    <text evidence="2">The sequence shown here is derived from an EMBL/GenBank/DDBJ whole genome shotgun (WGS) entry which is preliminary data.</text>
</comment>
<keyword evidence="1" id="KW-0472">Membrane</keyword>
<feature type="transmembrane region" description="Helical" evidence="1">
    <location>
        <begin position="43"/>
        <end position="65"/>
    </location>
</feature>